<protein>
    <submittedName>
        <fullName evidence="2">Uncharacterized protein</fullName>
    </submittedName>
</protein>
<accession>A0A379EZC4</accession>
<dbReference type="EMBL" id="UGTP01000001">
    <property type="protein sequence ID" value="SUC11712.1"/>
    <property type="molecule type" value="Genomic_DNA"/>
</dbReference>
<dbReference type="RefSeq" id="WP_276633613.1">
    <property type="nucleotide sequence ID" value="NZ_JABZUE010000015.1"/>
</dbReference>
<evidence type="ECO:0000313" key="3">
    <source>
        <dbReference type="Proteomes" id="UP000254235"/>
    </source>
</evidence>
<organism evidence="2 3">
    <name type="scientific">Prevotella pallens</name>
    <dbReference type="NCBI Taxonomy" id="60133"/>
    <lineage>
        <taxon>Bacteria</taxon>
        <taxon>Pseudomonadati</taxon>
        <taxon>Bacteroidota</taxon>
        <taxon>Bacteroidia</taxon>
        <taxon>Bacteroidales</taxon>
        <taxon>Prevotellaceae</taxon>
        <taxon>Prevotella</taxon>
    </lineage>
</organism>
<feature type="region of interest" description="Disordered" evidence="1">
    <location>
        <begin position="25"/>
        <end position="45"/>
    </location>
</feature>
<evidence type="ECO:0000313" key="2">
    <source>
        <dbReference type="EMBL" id="SUC11712.1"/>
    </source>
</evidence>
<name>A0A379EZC4_9BACT</name>
<gene>
    <name evidence="2" type="ORF">NCTC13043_00568</name>
</gene>
<evidence type="ECO:0000256" key="1">
    <source>
        <dbReference type="SAM" id="MobiDB-lite"/>
    </source>
</evidence>
<dbReference type="Proteomes" id="UP000254235">
    <property type="component" value="Unassembled WGS sequence"/>
</dbReference>
<dbReference type="AlphaFoldDB" id="A0A379EZC4"/>
<reference evidence="2 3" key="1">
    <citation type="submission" date="2018-06" db="EMBL/GenBank/DDBJ databases">
        <authorList>
            <consortium name="Pathogen Informatics"/>
            <person name="Doyle S."/>
        </authorList>
    </citation>
    <scope>NUCLEOTIDE SEQUENCE [LARGE SCALE GENOMIC DNA]</scope>
    <source>
        <strain evidence="2 3">NCTC13043</strain>
    </source>
</reference>
<sequence length="65" mass="7737">MEMKRIYVKPHVEQHSVLIEKLLTETSDQGDHGESKPHDNTLWEQDEEWTNKFEISLSEERILNS</sequence>
<feature type="compositionally biased region" description="Basic and acidic residues" evidence="1">
    <location>
        <begin position="29"/>
        <end position="41"/>
    </location>
</feature>
<proteinExistence type="predicted"/>